<dbReference type="Pfam" id="PF07314">
    <property type="entry name" value="Lit"/>
    <property type="match status" value="1"/>
</dbReference>
<dbReference type="InterPro" id="IPR010178">
    <property type="entry name" value="Lit"/>
</dbReference>
<keyword evidence="3" id="KW-1185">Reference proteome</keyword>
<feature type="transmembrane region" description="Helical" evidence="1">
    <location>
        <begin position="185"/>
        <end position="208"/>
    </location>
</feature>
<evidence type="ECO:0000313" key="2">
    <source>
        <dbReference type="EMBL" id="OUQ33099.1"/>
    </source>
</evidence>
<keyword evidence="1" id="KW-0812">Transmembrane</keyword>
<evidence type="ECO:0000313" key="3">
    <source>
        <dbReference type="Proteomes" id="UP000195305"/>
    </source>
</evidence>
<gene>
    <name evidence="2" type="ORF">B5E75_11590</name>
</gene>
<feature type="transmembrane region" description="Helical" evidence="1">
    <location>
        <begin position="12"/>
        <end position="34"/>
    </location>
</feature>
<feature type="transmembrane region" description="Helical" evidence="1">
    <location>
        <begin position="101"/>
        <end position="121"/>
    </location>
</feature>
<dbReference type="RefSeq" id="WP_087359401.1">
    <property type="nucleotide sequence ID" value="NZ_AP031415.1"/>
</dbReference>
<sequence length="219" mass="25637">MQILSIKNRKSDIFLALLLTVFIISLAVVITVFFKPLYYFDIDYLHISETTGLSVDVIRHNYDVLIQYQSLFYQGTLNLPDFVMSNSGRIHFEEVKRIFEIIQITCFVSGLWSLIMVYRRLKQKEYRFLRLTSLFAIGIPTVIGFLAAIDFNKAFVIFHQIVFRNDYWIFNEATDPVITILPEAFFMHCFMMIVGIVMAISAGLYAYYCIQKKRILQNT</sequence>
<organism evidence="2 3">
    <name type="scientific">Massilimicrobiota timonensis</name>
    <dbReference type="NCBI Taxonomy" id="1776392"/>
    <lineage>
        <taxon>Bacteria</taxon>
        <taxon>Bacillati</taxon>
        <taxon>Bacillota</taxon>
        <taxon>Erysipelotrichia</taxon>
        <taxon>Erysipelotrichales</taxon>
        <taxon>Erysipelotrichaceae</taxon>
        <taxon>Massilimicrobiota</taxon>
    </lineage>
</organism>
<accession>A0A1Y4ST60</accession>
<reference evidence="2 3" key="1">
    <citation type="journal article" date="2018" name="BMC Genomics">
        <title>Whole genome sequencing and function prediction of 133 gut anaerobes isolated from chicken caecum in pure cultures.</title>
        <authorList>
            <person name="Medvecky M."/>
            <person name="Cejkova D."/>
            <person name="Polansky O."/>
            <person name="Karasova D."/>
            <person name="Kubasova T."/>
            <person name="Cizek A."/>
            <person name="Rychlik I."/>
        </authorList>
    </citation>
    <scope>NUCLEOTIDE SEQUENCE [LARGE SCALE GENOMIC DNA]</scope>
    <source>
        <strain evidence="2 3">An13</strain>
    </source>
</reference>
<keyword evidence="1" id="KW-0472">Membrane</keyword>
<evidence type="ECO:0008006" key="4">
    <source>
        <dbReference type="Google" id="ProtNLM"/>
    </source>
</evidence>
<dbReference type="NCBIfam" id="TIGR01906">
    <property type="entry name" value="integ_TIGR01906"/>
    <property type="match status" value="1"/>
</dbReference>
<dbReference type="Proteomes" id="UP000195305">
    <property type="component" value="Unassembled WGS sequence"/>
</dbReference>
<comment type="caution">
    <text evidence="2">The sequence shown here is derived from an EMBL/GenBank/DDBJ whole genome shotgun (WGS) entry which is preliminary data.</text>
</comment>
<evidence type="ECO:0000256" key="1">
    <source>
        <dbReference type="SAM" id="Phobius"/>
    </source>
</evidence>
<dbReference type="OrthoDB" id="9813051at2"/>
<feature type="transmembrane region" description="Helical" evidence="1">
    <location>
        <begin position="128"/>
        <end position="149"/>
    </location>
</feature>
<dbReference type="AlphaFoldDB" id="A0A1Y4ST60"/>
<dbReference type="EMBL" id="NFLJ01000038">
    <property type="protein sequence ID" value="OUQ33099.1"/>
    <property type="molecule type" value="Genomic_DNA"/>
</dbReference>
<name>A0A1Y4ST60_9FIRM</name>
<keyword evidence="1" id="KW-1133">Transmembrane helix</keyword>
<proteinExistence type="predicted"/>
<protein>
    <recommendedName>
        <fullName evidence="4">TIGR01906 family membrane protein</fullName>
    </recommendedName>
</protein>